<dbReference type="EMBL" id="CP003060">
    <property type="protein sequence ID" value="AEP28833.1"/>
    <property type="molecule type" value="Genomic_DNA"/>
</dbReference>
<feature type="transmembrane region" description="Helical" evidence="1">
    <location>
        <begin position="113"/>
        <end position="136"/>
    </location>
</feature>
<keyword evidence="1" id="KW-0812">Transmembrane</keyword>
<evidence type="ECO:0000313" key="3">
    <source>
        <dbReference type="Proteomes" id="UP000009282"/>
    </source>
</evidence>
<accession>G4QFP8</accession>
<dbReference type="KEGG" id="gni:GNIT_0689"/>
<evidence type="ECO:0000256" key="1">
    <source>
        <dbReference type="SAM" id="Phobius"/>
    </source>
</evidence>
<keyword evidence="1" id="KW-1133">Transmembrane helix</keyword>
<keyword evidence="1" id="KW-0472">Membrane</keyword>
<dbReference type="eggNOG" id="ENOG50331ZD">
    <property type="taxonomic scope" value="Bacteria"/>
</dbReference>
<reference evidence="2 3" key="1">
    <citation type="journal article" date="2011" name="J. Bacteriol.">
        <title>Complete genome sequence of seawater bacterium Glaciecola nitratireducens FR1064T.</title>
        <authorList>
            <person name="Bian F."/>
            <person name="Qin Q.L."/>
            <person name="Xie B.B."/>
            <person name="Shu Y.L."/>
            <person name="Zhang X.Y."/>
            <person name="Yu Y."/>
            <person name="Chen B."/>
            <person name="Chen X.L."/>
            <person name="Zhou B.C."/>
            <person name="Zhang Y.Z."/>
        </authorList>
    </citation>
    <scope>NUCLEOTIDE SEQUENCE [LARGE SCALE GENOMIC DNA]</scope>
    <source>
        <strain evidence="3">JCM 12485 / KCTC 12276 / FR1064</strain>
    </source>
</reference>
<feature type="transmembrane region" description="Helical" evidence="1">
    <location>
        <begin position="148"/>
        <end position="168"/>
    </location>
</feature>
<keyword evidence="3" id="KW-1185">Reference proteome</keyword>
<dbReference type="Proteomes" id="UP000009282">
    <property type="component" value="Chromosome"/>
</dbReference>
<protein>
    <submittedName>
        <fullName evidence="2">Putative membrane protein</fullName>
    </submittedName>
</protein>
<dbReference type="HOGENOM" id="CLU_141028_1_0_6"/>
<evidence type="ECO:0000313" key="2">
    <source>
        <dbReference type="EMBL" id="AEP28833.1"/>
    </source>
</evidence>
<dbReference type="AlphaFoldDB" id="G4QFP8"/>
<name>G4QFP8_GLANF</name>
<sequence length="176" mass="18628">MESPTTMHKRTKLTRFGLFMFQLLVATLVTFLIASALHTQSVLSGLISVGAEIPLSLRIKTVFVDFAGLLPTYGVIVFVGMLIAMSVTLLIANKLPSASAKRANNPQSPSQSSRLWLFSLAGAVAVFTLLSAMHPILDVSIIAGARGLSGLLTQSIAGAIGGLVFALVRYKLNKTA</sequence>
<feature type="transmembrane region" description="Helical" evidence="1">
    <location>
        <begin position="68"/>
        <end position="92"/>
    </location>
</feature>
<organism evidence="2 3">
    <name type="scientific">Glaciecola nitratireducens (strain JCM 12485 / KCTC 12276 / FR1064)</name>
    <dbReference type="NCBI Taxonomy" id="1085623"/>
    <lineage>
        <taxon>Bacteria</taxon>
        <taxon>Pseudomonadati</taxon>
        <taxon>Pseudomonadota</taxon>
        <taxon>Gammaproteobacteria</taxon>
        <taxon>Alteromonadales</taxon>
        <taxon>Alteromonadaceae</taxon>
        <taxon>Brumicola</taxon>
    </lineage>
</organism>
<proteinExistence type="predicted"/>
<gene>
    <name evidence="2" type="ordered locus">GNIT_0689</name>
</gene>
<dbReference type="STRING" id="1085623.GNIT_0689"/>